<dbReference type="PANTHER" id="PTHR12459">
    <property type="entry name" value="TRANSMEMBRANE PROTEIN 135-RELATED"/>
    <property type="match status" value="1"/>
</dbReference>
<comment type="caution">
    <text evidence="2">The sequence shown here is derived from an EMBL/GenBank/DDBJ whole genome shotgun (WGS) entry which is preliminary data.</text>
</comment>
<proteinExistence type="predicted"/>
<keyword evidence="3" id="KW-1185">Reference proteome</keyword>
<dbReference type="Proteomes" id="UP000028545">
    <property type="component" value="Unassembled WGS sequence"/>
</dbReference>
<dbReference type="AlphaFoldDB" id="A0A084G8W9"/>
<dbReference type="HOGENOM" id="CLU_012946_0_0_1"/>
<dbReference type="KEGG" id="sapo:SAPIO_CDS3927"/>
<organism evidence="2 3">
    <name type="scientific">Pseudallescheria apiosperma</name>
    <name type="common">Scedosporium apiospermum</name>
    <dbReference type="NCBI Taxonomy" id="563466"/>
    <lineage>
        <taxon>Eukaryota</taxon>
        <taxon>Fungi</taxon>
        <taxon>Dikarya</taxon>
        <taxon>Ascomycota</taxon>
        <taxon>Pezizomycotina</taxon>
        <taxon>Sordariomycetes</taxon>
        <taxon>Hypocreomycetidae</taxon>
        <taxon>Microascales</taxon>
        <taxon>Microascaceae</taxon>
        <taxon>Scedosporium</taxon>
    </lineage>
</organism>
<keyword evidence="1" id="KW-1133">Transmembrane helix</keyword>
<evidence type="ECO:0000256" key="1">
    <source>
        <dbReference type="SAM" id="Phobius"/>
    </source>
</evidence>
<dbReference type="RefSeq" id="XP_016643580.1">
    <property type="nucleotide sequence ID" value="XM_016786604.1"/>
</dbReference>
<dbReference type="OrthoDB" id="4021778at2759"/>
<dbReference type="GeneID" id="27722999"/>
<evidence type="ECO:0000313" key="2">
    <source>
        <dbReference type="EMBL" id="KEZ43781.1"/>
    </source>
</evidence>
<name>A0A084G8W9_PSEDA</name>
<keyword evidence="1" id="KW-0812">Transmembrane</keyword>
<dbReference type="PANTHER" id="PTHR12459:SF15">
    <property type="entry name" value="TRANSMEMBRANE PROTEIN 135"/>
    <property type="match status" value="1"/>
</dbReference>
<evidence type="ECO:0008006" key="4">
    <source>
        <dbReference type="Google" id="ProtNLM"/>
    </source>
</evidence>
<accession>A0A084G8W9</accession>
<reference evidence="2 3" key="1">
    <citation type="journal article" date="2014" name="Genome Announc.">
        <title>Draft genome sequence of the pathogenic fungus Scedosporium apiospermum.</title>
        <authorList>
            <person name="Vandeputte P."/>
            <person name="Ghamrawi S."/>
            <person name="Rechenmann M."/>
            <person name="Iltis A."/>
            <person name="Giraud S."/>
            <person name="Fleury M."/>
            <person name="Thornton C."/>
            <person name="Delhaes L."/>
            <person name="Meyer W."/>
            <person name="Papon N."/>
            <person name="Bouchara J.P."/>
        </authorList>
    </citation>
    <scope>NUCLEOTIDE SEQUENCE [LARGE SCALE GENOMIC DNA]</scope>
    <source>
        <strain evidence="2 3">IHEM 14462</strain>
    </source>
</reference>
<feature type="transmembrane region" description="Helical" evidence="1">
    <location>
        <begin position="362"/>
        <end position="384"/>
    </location>
</feature>
<dbReference type="VEuPathDB" id="FungiDB:SAPIO_CDS3927"/>
<gene>
    <name evidence="2" type="ORF">SAPIO_CDS3927</name>
</gene>
<evidence type="ECO:0000313" key="3">
    <source>
        <dbReference type="Proteomes" id="UP000028545"/>
    </source>
</evidence>
<keyword evidence="1" id="KW-0472">Membrane</keyword>
<dbReference type="OMA" id="SAAIVMW"/>
<dbReference type="InterPro" id="IPR026749">
    <property type="entry name" value="Tmem135"/>
</dbReference>
<sequence>MTAAAPPRRRATAGLHLSLGAVPPALRPAVRAFLFGYTSAVGPRILTLLVKYCNSRRRSAGAGGPDGEKKREQIAASLKKALASGFGWNRFPAFCAALAGGSTLLEIPVRRLLQKLLGSSLGALTLTRLSRWLATFFAAALSLQLLQSRQMPAYTETVPANPDQPPGGETKTIRYGGRTMDLTLFAVARALDVIVRELWTSRRTRLVAANKWTKADEVISNLADPTVFSITSAIVMWSWFYYPLNLPKTYRKWISSAAAVDERLIDALRLCKFRKLRYGEDTGVADVLGSMSVDLGLPYEWGDPEKAIPFPCEIVHTGCGPSCEYHALSRFLRSFVWSMATYLPINLALQLRNPSAKGLKRALLSAIRSSTFLGTFIALFYYGVCLTRTRIGPKFLGTDIPARNAIDGGLCVATGCALCGWSILLEVPQRRPELALFVAPRALAPFFPRRYPVGEQWKEIVAFAFSAATVFCAAAEDKTKVRGVLGKLLAKVMQK</sequence>
<protein>
    <recommendedName>
        <fullName evidence="4">Integral membrane protein</fullName>
    </recommendedName>
</protein>
<dbReference type="EMBL" id="JOWA01000090">
    <property type="protein sequence ID" value="KEZ43781.1"/>
    <property type="molecule type" value="Genomic_DNA"/>
</dbReference>